<evidence type="ECO:0000256" key="4">
    <source>
        <dbReference type="ARBA" id="ARBA00022927"/>
    </source>
</evidence>
<dbReference type="EMBL" id="LR877145">
    <property type="protein sequence ID" value="CAD2213308.1"/>
    <property type="molecule type" value="Genomic_DNA"/>
</dbReference>
<keyword evidence="3 6" id="KW-0813">Transport</keyword>
<evidence type="ECO:0000256" key="2">
    <source>
        <dbReference type="ARBA" id="ARBA00006613"/>
    </source>
</evidence>
<evidence type="ECO:0000313" key="8">
    <source>
        <dbReference type="EMBL" id="CAD2213308.1"/>
    </source>
</evidence>
<keyword evidence="9" id="KW-1185">Reference proteome</keyword>
<dbReference type="InterPro" id="IPR011989">
    <property type="entry name" value="ARM-like"/>
</dbReference>
<accession>A0A7G2C0J5</accession>
<comment type="similarity">
    <text evidence="2 6">Belongs to the adaptor complexes large subunit family.</text>
</comment>
<organism evidence="8 9">
    <name type="scientific">Angomonas deanei</name>
    <dbReference type="NCBI Taxonomy" id="59799"/>
    <lineage>
        <taxon>Eukaryota</taxon>
        <taxon>Discoba</taxon>
        <taxon>Euglenozoa</taxon>
        <taxon>Kinetoplastea</taxon>
        <taxon>Metakinetoplastina</taxon>
        <taxon>Trypanosomatida</taxon>
        <taxon>Trypanosomatidae</taxon>
        <taxon>Strigomonadinae</taxon>
        <taxon>Angomonas</taxon>
    </lineage>
</organism>
<evidence type="ECO:0000256" key="1">
    <source>
        <dbReference type="ARBA" id="ARBA00004308"/>
    </source>
</evidence>
<keyword evidence="5 6" id="KW-0472">Membrane</keyword>
<protein>
    <recommendedName>
        <fullName evidence="6">AP complex subunit beta</fullName>
    </recommendedName>
</protein>
<comment type="subcellular location">
    <subcellularLocation>
        <location evidence="1">Endomembrane system</location>
    </subcellularLocation>
</comment>
<dbReference type="Gene3D" id="1.25.10.10">
    <property type="entry name" value="Leucine-rich Repeat Variant"/>
    <property type="match status" value="1"/>
</dbReference>
<dbReference type="InterPro" id="IPR016342">
    <property type="entry name" value="AP_complex_bsu_1_2_4"/>
</dbReference>
<dbReference type="PANTHER" id="PTHR11134">
    <property type="entry name" value="ADAPTOR COMPLEX SUBUNIT BETA FAMILY MEMBER"/>
    <property type="match status" value="1"/>
</dbReference>
<dbReference type="Pfam" id="PF01602">
    <property type="entry name" value="Adaptin_N"/>
    <property type="match status" value="1"/>
</dbReference>
<gene>
    <name evidence="8" type="ORF">ADEAN_000074900</name>
</gene>
<sequence length="573" mass="64558">MEALIRKAEEKLRKTLKRGAGGTKYFGTMRRGETAELHQDLNSSEVPRQRSAVKRIIASITMGRDVSMLFVDVVKLGQTTNLELKKLVYLYILNMARLQPDKALLAVNTFLQDCSNTSPLVRGLAVRTMLCIRVDDVLEYTLEPLRRAVVDSDPYVRKTAAIGLGKLFHHNMDLFYDQKFANELIKLLKDPNPSVSGNAAAIVAEVNDYGPLVIEMKVEWMNRMLLQLAECNEWGQQYILEVLATYRPQEQEAAEELVSRVISRLNHTNPAVVMGGIKVIANVANKCDPNSVERFTSRINSAILTLAHSDAETVFVLCKNIHALLVIFPNIMRSNLDAFYVRFNDPTYVKLEKLYLLLKLVTPSTAPDVIKEFTEYSTEVDQRFVEEVVRTIASLAIKVESVAPECADLLMQLVELRPELLPEVITAAKNIVRKYPELLLLDPLIKDFGADNVVEEEAKVSLIWMLGEYCDYVENGDAILQRFIDSLMSHETSVQLAVLSAVIKMFIREPQKMQPTLNSVLETITQQSTDPDVRDRAFAYWRLLSKGIGVSSMKAIVHGQTPPLTWTTLLAMP</sequence>
<dbReference type="SUPFAM" id="SSF48371">
    <property type="entry name" value="ARM repeat"/>
    <property type="match status" value="1"/>
</dbReference>
<dbReference type="GO" id="GO:0006886">
    <property type="term" value="P:intracellular protein transport"/>
    <property type="evidence" value="ECO:0007669"/>
    <property type="project" value="InterPro"/>
</dbReference>
<dbReference type="InterPro" id="IPR002553">
    <property type="entry name" value="Clathrin/coatomer_adapt-like_N"/>
</dbReference>
<evidence type="ECO:0000256" key="6">
    <source>
        <dbReference type="PIRNR" id="PIRNR002291"/>
    </source>
</evidence>
<dbReference type="InterPro" id="IPR016024">
    <property type="entry name" value="ARM-type_fold"/>
</dbReference>
<dbReference type="GO" id="GO:0016192">
    <property type="term" value="P:vesicle-mediated transport"/>
    <property type="evidence" value="ECO:0007669"/>
    <property type="project" value="InterPro"/>
</dbReference>
<dbReference type="GO" id="GO:0012505">
    <property type="term" value="C:endomembrane system"/>
    <property type="evidence" value="ECO:0007669"/>
    <property type="project" value="UniProtKB-SubCell"/>
</dbReference>
<name>A0A7G2C0J5_9TRYP</name>
<evidence type="ECO:0000256" key="3">
    <source>
        <dbReference type="ARBA" id="ARBA00022448"/>
    </source>
</evidence>
<dbReference type="InterPro" id="IPR026739">
    <property type="entry name" value="AP_beta"/>
</dbReference>
<dbReference type="PIRSF" id="PIRSF002291">
    <property type="entry name" value="AP_complex_beta"/>
    <property type="match status" value="1"/>
</dbReference>
<evidence type="ECO:0000313" key="9">
    <source>
        <dbReference type="Proteomes" id="UP000515908"/>
    </source>
</evidence>
<dbReference type="GO" id="GO:0030276">
    <property type="term" value="F:clathrin binding"/>
    <property type="evidence" value="ECO:0007669"/>
    <property type="project" value="InterPro"/>
</dbReference>
<feature type="domain" description="Clathrin/coatomer adaptor adaptin-like N-terminal" evidence="7">
    <location>
        <begin position="31"/>
        <end position="546"/>
    </location>
</feature>
<keyword evidence="4 6" id="KW-0653">Protein transport</keyword>
<dbReference type="OrthoDB" id="10254310at2759"/>
<evidence type="ECO:0000259" key="7">
    <source>
        <dbReference type="Pfam" id="PF01602"/>
    </source>
</evidence>
<dbReference type="Proteomes" id="UP000515908">
    <property type="component" value="Chromosome 01"/>
</dbReference>
<dbReference type="AlphaFoldDB" id="A0A7G2C0J5"/>
<dbReference type="VEuPathDB" id="TriTrypDB:ADEAN_000074900"/>
<proteinExistence type="inferred from homology"/>
<dbReference type="GO" id="GO:0030117">
    <property type="term" value="C:membrane coat"/>
    <property type="evidence" value="ECO:0007669"/>
    <property type="project" value="InterPro"/>
</dbReference>
<evidence type="ECO:0000256" key="5">
    <source>
        <dbReference type="ARBA" id="ARBA00023136"/>
    </source>
</evidence>
<reference evidence="8 9" key="1">
    <citation type="submission" date="2020-08" db="EMBL/GenBank/DDBJ databases">
        <authorList>
            <person name="Newling K."/>
            <person name="Davey J."/>
            <person name="Forrester S."/>
        </authorList>
    </citation>
    <scope>NUCLEOTIDE SEQUENCE [LARGE SCALE GENOMIC DNA]</scope>
    <source>
        <strain evidence="9">Crithidia deanei Carvalho (ATCC PRA-265)</strain>
    </source>
</reference>